<evidence type="ECO:0000313" key="9">
    <source>
        <dbReference type="Proteomes" id="UP000219111"/>
    </source>
</evidence>
<evidence type="ECO:0000313" key="8">
    <source>
        <dbReference type="EMBL" id="SOC20374.1"/>
    </source>
</evidence>
<keyword evidence="9" id="KW-1185">Reference proteome</keyword>
<feature type="region of interest" description="Disordered" evidence="7">
    <location>
        <begin position="1"/>
        <end position="29"/>
    </location>
</feature>
<comment type="subcellular location">
    <subcellularLocation>
        <location evidence="1">Membrane</location>
        <topology evidence="1">Single-pass membrane protein</topology>
    </subcellularLocation>
</comment>
<dbReference type="Proteomes" id="UP000219111">
    <property type="component" value="Unassembled WGS sequence"/>
</dbReference>
<keyword evidence="3" id="KW-0812">Transmembrane</keyword>
<proteinExistence type="inferred from homology"/>
<evidence type="ECO:0000256" key="4">
    <source>
        <dbReference type="ARBA" id="ARBA00022989"/>
    </source>
</evidence>
<sequence>MTDLPESEKLAERLARMQPQDPKPKRRGVNPYALSAVTAVTGLGAGVWLALSAPEAPEPAPPIATASVSDFQQDGIGTDGFTISRPKPDLTIKPDRSAEERLKLEIVDLQAQIATLKANAVTVPDEAKLQELGAKIAKLEEDARNEAAARAELERDNIRLQTELDTAKLVQGDSEAEARRAREEELARRRQEANALSAAQINSDMVALRNESAGGSGGDVGASGATGADAFRRAGAKTSAITQAEVIANPAHTIVQGTVIEAALETAINTDLAGNVSAIVSRDVWSFDMTRVLVPRGSKLFGRYDSDVSPGQRRVLIAWDRLITTDGQTVVMAAFGTDRVGRSGLPGRVRTHFLERFGSAALISVIGAVPALAAAKYASNEITSDTAKDVGTDLGNAVGDAMADYLNIPSTISVDQGAVVMVRVDTDLEFF</sequence>
<organism evidence="8 9">
    <name type="scientific">Rhodobacter maris</name>
    <dbReference type="NCBI Taxonomy" id="446682"/>
    <lineage>
        <taxon>Bacteria</taxon>
        <taxon>Pseudomonadati</taxon>
        <taxon>Pseudomonadota</taxon>
        <taxon>Alphaproteobacteria</taxon>
        <taxon>Rhodobacterales</taxon>
        <taxon>Rhodobacter group</taxon>
        <taxon>Rhodobacter</taxon>
    </lineage>
</organism>
<gene>
    <name evidence="8" type="ORF">SAMN05877831_11918</name>
</gene>
<dbReference type="Gene3D" id="2.40.128.260">
    <property type="entry name" value="Type IV secretion system, VirB10/TraB/TrbI"/>
    <property type="match status" value="1"/>
</dbReference>
<dbReference type="EMBL" id="OBMT01000019">
    <property type="protein sequence ID" value="SOC20374.1"/>
    <property type="molecule type" value="Genomic_DNA"/>
</dbReference>
<dbReference type="InterPro" id="IPR042217">
    <property type="entry name" value="T4SS_VirB10/TrbI"/>
</dbReference>
<feature type="compositionally biased region" description="Basic and acidic residues" evidence="7">
    <location>
        <begin position="176"/>
        <end position="191"/>
    </location>
</feature>
<evidence type="ECO:0000256" key="5">
    <source>
        <dbReference type="ARBA" id="ARBA00023136"/>
    </source>
</evidence>
<name>A0A285TDQ8_9RHOB</name>
<keyword evidence="6" id="KW-0175">Coiled coil</keyword>
<evidence type="ECO:0000256" key="7">
    <source>
        <dbReference type="SAM" id="MobiDB-lite"/>
    </source>
</evidence>
<keyword evidence="4" id="KW-1133">Transmembrane helix</keyword>
<evidence type="ECO:0000256" key="3">
    <source>
        <dbReference type="ARBA" id="ARBA00022692"/>
    </source>
</evidence>
<dbReference type="InterPro" id="IPR005498">
    <property type="entry name" value="T4SS_VirB10/TraB/TrbI"/>
</dbReference>
<dbReference type="CDD" id="cd16429">
    <property type="entry name" value="VirB10"/>
    <property type="match status" value="1"/>
</dbReference>
<reference evidence="9" key="1">
    <citation type="submission" date="2017-08" db="EMBL/GenBank/DDBJ databases">
        <authorList>
            <person name="Varghese N."/>
            <person name="Submissions S."/>
        </authorList>
    </citation>
    <scope>NUCLEOTIDE SEQUENCE [LARGE SCALE GENOMIC DNA]</scope>
    <source>
        <strain evidence="9">JA276</strain>
    </source>
</reference>
<protein>
    <submittedName>
        <fullName evidence="8">Type IV secretion system protein VirB10</fullName>
    </submittedName>
</protein>
<evidence type="ECO:0000256" key="2">
    <source>
        <dbReference type="ARBA" id="ARBA00010265"/>
    </source>
</evidence>
<comment type="similarity">
    <text evidence="2">Belongs to the TrbI/VirB10 family.</text>
</comment>
<dbReference type="Pfam" id="PF03743">
    <property type="entry name" value="TrbI"/>
    <property type="match status" value="1"/>
</dbReference>
<dbReference type="AlphaFoldDB" id="A0A285TDQ8"/>
<accession>A0A285TDQ8</accession>
<feature type="coiled-coil region" evidence="6">
    <location>
        <begin position="99"/>
        <end position="170"/>
    </location>
</feature>
<dbReference type="GO" id="GO:0016020">
    <property type="term" value="C:membrane"/>
    <property type="evidence" value="ECO:0007669"/>
    <property type="project" value="UniProtKB-SubCell"/>
</dbReference>
<feature type="compositionally biased region" description="Basic and acidic residues" evidence="7">
    <location>
        <begin position="1"/>
        <end position="15"/>
    </location>
</feature>
<dbReference type="OrthoDB" id="9807354at2"/>
<evidence type="ECO:0000256" key="1">
    <source>
        <dbReference type="ARBA" id="ARBA00004167"/>
    </source>
</evidence>
<keyword evidence="5" id="KW-0472">Membrane</keyword>
<dbReference type="RefSeq" id="WP_097071376.1">
    <property type="nucleotide sequence ID" value="NZ_OBMT01000019.1"/>
</dbReference>
<evidence type="ECO:0000256" key="6">
    <source>
        <dbReference type="SAM" id="Coils"/>
    </source>
</evidence>
<feature type="region of interest" description="Disordered" evidence="7">
    <location>
        <begin position="171"/>
        <end position="191"/>
    </location>
</feature>